<dbReference type="PROSITE" id="PS50011">
    <property type="entry name" value="PROTEIN_KINASE_DOM"/>
    <property type="match status" value="1"/>
</dbReference>
<keyword evidence="11" id="KW-1015">Disulfide bond</keyword>
<dbReference type="PROSITE" id="PS00108">
    <property type="entry name" value="PROTEIN_KINASE_ST"/>
    <property type="match status" value="1"/>
</dbReference>
<evidence type="ECO:0000313" key="20">
    <source>
        <dbReference type="Proteomes" id="UP000091857"/>
    </source>
</evidence>
<accession>A0A2C9UZ80</accession>
<dbReference type="FunFam" id="1.10.510.10:FF:000084">
    <property type="entry name" value="Wall-associated receptor kinase 2"/>
    <property type="match status" value="1"/>
</dbReference>
<dbReference type="Gene3D" id="3.30.200.20">
    <property type="entry name" value="Phosphorylase Kinase, domain 1"/>
    <property type="match status" value="1"/>
</dbReference>
<dbReference type="GO" id="GO:0005524">
    <property type="term" value="F:ATP binding"/>
    <property type="evidence" value="ECO:0007669"/>
    <property type="project" value="UniProtKB-KW"/>
</dbReference>
<dbReference type="Proteomes" id="UP000091857">
    <property type="component" value="Chromosome 11"/>
</dbReference>
<feature type="signal peptide" evidence="17">
    <location>
        <begin position="1"/>
        <end position="29"/>
    </location>
</feature>
<evidence type="ECO:0000259" key="18">
    <source>
        <dbReference type="PROSITE" id="PS50011"/>
    </source>
</evidence>
<dbReference type="GO" id="GO:0005886">
    <property type="term" value="C:plasma membrane"/>
    <property type="evidence" value="ECO:0000318"/>
    <property type="project" value="GO_Central"/>
</dbReference>
<dbReference type="OrthoDB" id="4062651at2759"/>
<dbReference type="CDD" id="cd14066">
    <property type="entry name" value="STKc_IRAK"/>
    <property type="match status" value="1"/>
</dbReference>
<evidence type="ECO:0000256" key="9">
    <source>
        <dbReference type="ARBA" id="ARBA00022989"/>
    </source>
</evidence>
<evidence type="ECO:0000256" key="3">
    <source>
        <dbReference type="ARBA" id="ARBA00022679"/>
    </source>
</evidence>
<feature type="region of interest" description="Disordered" evidence="15">
    <location>
        <begin position="678"/>
        <end position="697"/>
    </location>
</feature>
<dbReference type="InterPro" id="IPR013695">
    <property type="entry name" value="WAK"/>
</dbReference>
<dbReference type="Pfam" id="PF07714">
    <property type="entry name" value="PK_Tyr_Ser-Thr"/>
    <property type="match status" value="1"/>
</dbReference>
<keyword evidence="3" id="KW-0808">Transferase</keyword>
<dbReference type="SMART" id="SM00220">
    <property type="entry name" value="S_TKc"/>
    <property type="match status" value="1"/>
</dbReference>
<evidence type="ECO:0000256" key="16">
    <source>
        <dbReference type="SAM" id="Phobius"/>
    </source>
</evidence>
<keyword evidence="9 16" id="KW-1133">Transmembrane helix</keyword>
<evidence type="ECO:0000313" key="19">
    <source>
        <dbReference type="EMBL" id="OAY37044.1"/>
    </source>
</evidence>
<dbReference type="Gene3D" id="1.10.510.10">
    <property type="entry name" value="Transferase(Phosphotransferase) domain 1"/>
    <property type="match status" value="1"/>
</dbReference>
<dbReference type="InterPro" id="IPR008271">
    <property type="entry name" value="Ser/Thr_kinase_AS"/>
</dbReference>
<dbReference type="EMBL" id="CM004397">
    <property type="protein sequence ID" value="OAY37044.1"/>
    <property type="molecule type" value="Genomic_DNA"/>
</dbReference>
<dbReference type="PANTHER" id="PTHR27005">
    <property type="entry name" value="WALL-ASSOCIATED RECEPTOR KINASE-LIKE 21"/>
    <property type="match status" value="1"/>
</dbReference>
<keyword evidence="2" id="KW-0723">Serine/threonine-protein kinase</keyword>
<evidence type="ECO:0000256" key="13">
    <source>
        <dbReference type="ARBA" id="ARBA00047558"/>
    </source>
</evidence>
<evidence type="ECO:0000256" key="7">
    <source>
        <dbReference type="ARBA" id="ARBA00022777"/>
    </source>
</evidence>
<dbReference type="InterPro" id="IPR001245">
    <property type="entry name" value="Ser-Thr/Tyr_kinase_cat_dom"/>
</dbReference>
<dbReference type="PANTHER" id="PTHR27005:SF335">
    <property type="entry name" value="PROTEIN KINASE DOMAIN-CONTAINING PROTEIN"/>
    <property type="match status" value="1"/>
</dbReference>
<dbReference type="InterPro" id="IPR045274">
    <property type="entry name" value="WAK-like"/>
</dbReference>
<evidence type="ECO:0000256" key="2">
    <source>
        <dbReference type="ARBA" id="ARBA00022527"/>
    </source>
</evidence>
<dbReference type="InterPro" id="IPR025287">
    <property type="entry name" value="WAK_GUB"/>
</dbReference>
<dbReference type="GO" id="GO:0030247">
    <property type="term" value="F:polysaccharide binding"/>
    <property type="evidence" value="ECO:0007669"/>
    <property type="project" value="InterPro"/>
</dbReference>
<evidence type="ECO:0000256" key="14">
    <source>
        <dbReference type="ARBA" id="ARBA00047951"/>
    </source>
</evidence>
<dbReference type="AlphaFoldDB" id="A0A2C9UZ80"/>
<evidence type="ECO:0000256" key="6">
    <source>
        <dbReference type="ARBA" id="ARBA00022741"/>
    </source>
</evidence>
<evidence type="ECO:0000256" key="12">
    <source>
        <dbReference type="ARBA" id="ARBA00023180"/>
    </source>
</evidence>
<evidence type="ECO:0000256" key="11">
    <source>
        <dbReference type="ARBA" id="ARBA00023157"/>
    </source>
</evidence>
<feature type="domain" description="Protein kinase" evidence="18">
    <location>
        <begin position="389"/>
        <end position="662"/>
    </location>
</feature>
<keyword evidence="10 16" id="KW-0472">Membrane</keyword>
<evidence type="ECO:0000256" key="15">
    <source>
        <dbReference type="SAM" id="MobiDB-lite"/>
    </source>
</evidence>
<name>A0A2C9UZ80_MANES</name>
<keyword evidence="4 16" id="KW-0812">Transmembrane</keyword>
<comment type="caution">
    <text evidence="19">The sequence shown here is derived from an EMBL/GenBank/DDBJ whole genome shotgun (WGS) entry which is preliminary data.</text>
</comment>
<evidence type="ECO:0000256" key="8">
    <source>
        <dbReference type="ARBA" id="ARBA00022840"/>
    </source>
</evidence>
<evidence type="ECO:0000256" key="4">
    <source>
        <dbReference type="ARBA" id="ARBA00022692"/>
    </source>
</evidence>
<dbReference type="FunFam" id="3.30.200.20:FF:000043">
    <property type="entry name" value="Wall-associated receptor kinase 2"/>
    <property type="match status" value="1"/>
</dbReference>
<keyword evidence="12" id="KW-0325">Glycoprotein</keyword>
<dbReference type="Pfam" id="PF13947">
    <property type="entry name" value="GUB_WAK_bind"/>
    <property type="match status" value="1"/>
</dbReference>
<dbReference type="InterPro" id="IPR000719">
    <property type="entry name" value="Prot_kinase_dom"/>
</dbReference>
<comment type="subcellular location">
    <subcellularLocation>
        <location evidence="1">Membrane</location>
        <topology evidence="1">Single-pass type I membrane protein</topology>
    </subcellularLocation>
</comment>
<evidence type="ECO:0000256" key="10">
    <source>
        <dbReference type="ARBA" id="ARBA00023136"/>
    </source>
</evidence>
<comment type="catalytic activity">
    <reaction evidence="14">
        <text>L-threonyl-[protein] + ATP = O-phospho-L-threonyl-[protein] + ADP + H(+)</text>
        <dbReference type="Rhea" id="RHEA:46608"/>
        <dbReference type="Rhea" id="RHEA-COMP:11060"/>
        <dbReference type="Rhea" id="RHEA-COMP:11605"/>
        <dbReference type="ChEBI" id="CHEBI:15378"/>
        <dbReference type="ChEBI" id="CHEBI:30013"/>
        <dbReference type="ChEBI" id="CHEBI:30616"/>
        <dbReference type="ChEBI" id="CHEBI:61977"/>
        <dbReference type="ChEBI" id="CHEBI:456216"/>
    </reaction>
</comment>
<dbReference type="Gramene" id="Manes.11G070400.1.v8.1">
    <property type="protein sequence ID" value="Manes.11G070400.1.v8.1.CDS"/>
    <property type="gene ID" value="Manes.11G070400.v8.1"/>
</dbReference>
<keyword evidence="7" id="KW-0418">Kinase</keyword>
<evidence type="ECO:0000256" key="17">
    <source>
        <dbReference type="SAM" id="SignalP"/>
    </source>
</evidence>
<proteinExistence type="predicted"/>
<dbReference type="InterPro" id="IPR011009">
    <property type="entry name" value="Kinase-like_dom_sf"/>
</dbReference>
<keyword evidence="6" id="KW-0547">Nucleotide-binding</keyword>
<dbReference type="Pfam" id="PF08488">
    <property type="entry name" value="WAK"/>
    <property type="match status" value="1"/>
</dbReference>
<evidence type="ECO:0000256" key="1">
    <source>
        <dbReference type="ARBA" id="ARBA00004479"/>
    </source>
</evidence>
<sequence>MELKLESLLTVVSLLQIMLELATVAGTTAIGGQSCGGRCGDIEIQYPFGFRADCAMDKWFVIDCIQTANYTSPFISSIKLELLNIDYAHSRLQVKSPIFSYNCSHSKAGQAVDLTRTSFTFSGYNDFTVVGCNNRAVLSSFEADGNGCQPTCDENVKPQGCSGNRCCQTSIPYFQQLFAPSFQDVDDDQCRMAFMAETQWFEANVTDPYMVQELDYVPVLLDWKINATALGSLAIDKKSTYNDPIVYYDKYDFPYPYNTALMCRKGFIGNPYLPVGCNDVNICEDPTVRSQCHGLCLNTQHSYVCLPTVRRSWNPILGISVAFGASIFLIIMWWLSKFIKKTKRIKSRRKFFEKNGGLLFRQQLNSSQGNVETTKIFSCRELDDATDHFNANRILGQGGQGAVYKGTLADGRIVAIKKSMKVDEAKVEEFINECVILSQINHRNVVKLLGCCLETEVPLLVYEFIPNGTLYQYLHHQNDEFQLTWEMRLRIAIQVSGAISYLHSEVCMPIYHRDIKSTNILLDEKFTAKVSDFGVSRSIQIDRSHLTTHVKGTFGYVDPEYFQSRLLTEKSDVYSFGVVLVELLTGQKPISSERVEEGVGLAACFILSMEDDKLFDMLDPRIMDQRDIEEVIAVANIAKRCLNLNGKLRPTMKEVLTELAGIRLSQKETSIQQNAFNEVEPNPSDASSTSTSSCCENPQVSINISRSSPIIQPQKDENALSLNKYMVEP</sequence>
<feature type="transmembrane region" description="Helical" evidence="16">
    <location>
        <begin position="313"/>
        <end position="335"/>
    </location>
</feature>
<dbReference type="STRING" id="3983.A0A2C9UZ80"/>
<keyword evidence="8" id="KW-0067">ATP-binding</keyword>
<dbReference type="PROSITE" id="PS51257">
    <property type="entry name" value="PROKAR_LIPOPROTEIN"/>
    <property type="match status" value="1"/>
</dbReference>
<reference evidence="20" key="1">
    <citation type="journal article" date="2016" name="Nat. Biotechnol.">
        <title>Sequencing wild and cultivated cassava and related species reveals extensive interspecific hybridization and genetic diversity.</title>
        <authorList>
            <person name="Bredeson J.V."/>
            <person name="Lyons J.B."/>
            <person name="Prochnik S.E."/>
            <person name="Wu G.A."/>
            <person name="Ha C.M."/>
            <person name="Edsinger-Gonzales E."/>
            <person name="Grimwood J."/>
            <person name="Schmutz J."/>
            <person name="Rabbi I.Y."/>
            <person name="Egesi C."/>
            <person name="Nauluvula P."/>
            <person name="Lebot V."/>
            <person name="Ndunguru J."/>
            <person name="Mkamilo G."/>
            <person name="Bart R.S."/>
            <person name="Setter T.L."/>
            <person name="Gleadow R.M."/>
            <person name="Kulakow P."/>
            <person name="Ferguson M.E."/>
            <person name="Rounsley S."/>
            <person name="Rokhsar D.S."/>
        </authorList>
    </citation>
    <scope>NUCLEOTIDE SEQUENCE [LARGE SCALE GENOMIC DNA]</scope>
    <source>
        <strain evidence="20">cv. AM560-2</strain>
    </source>
</reference>
<dbReference type="SUPFAM" id="SSF56112">
    <property type="entry name" value="Protein kinase-like (PK-like)"/>
    <property type="match status" value="1"/>
</dbReference>
<organism evidence="19 20">
    <name type="scientific">Manihot esculenta</name>
    <name type="common">Cassava</name>
    <name type="synonym">Jatropha manihot</name>
    <dbReference type="NCBI Taxonomy" id="3983"/>
    <lineage>
        <taxon>Eukaryota</taxon>
        <taxon>Viridiplantae</taxon>
        <taxon>Streptophyta</taxon>
        <taxon>Embryophyta</taxon>
        <taxon>Tracheophyta</taxon>
        <taxon>Spermatophyta</taxon>
        <taxon>Magnoliopsida</taxon>
        <taxon>eudicotyledons</taxon>
        <taxon>Gunneridae</taxon>
        <taxon>Pentapetalae</taxon>
        <taxon>rosids</taxon>
        <taxon>fabids</taxon>
        <taxon>Malpighiales</taxon>
        <taxon>Euphorbiaceae</taxon>
        <taxon>Crotonoideae</taxon>
        <taxon>Manihoteae</taxon>
        <taxon>Manihot</taxon>
    </lineage>
</organism>
<gene>
    <name evidence="19" type="ORF">MANES_11G070400v8</name>
</gene>
<protein>
    <recommendedName>
        <fullName evidence="18">Protein kinase domain-containing protein</fullName>
    </recommendedName>
</protein>
<comment type="catalytic activity">
    <reaction evidence="13">
        <text>L-seryl-[protein] + ATP = O-phospho-L-seryl-[protein] + ADP + H(+)</text>
        <dbReference type="Rhea" id="RHEA:17989"/>
        <dbReference type="Rhea" id="RHEA-COMP:9863"/>
        <dbReference type="Rhea" id="RHEA-COMP:11604"/>
        <dbReference type="ChEBI" id="CHEBI:15378"/>
        <dbReference type="ChEBI" id="CHEBI:29999"/>
        <dbReference type="ChEBI" id="CHEBI:30616"/>
        <dbReference type="ChEBI" id="CHEBI:83421"/>
        <dbReference type="ChEBI" id="CHEBI:456216"/>
    </reaction>
</comment>
<feature type="chain" id="PRO_5012609710" description="Protein kinase domain-containing protein" evidence="17">
    <location>
        <begin position="30"/>
        <end position="729"/>
    </location>
</feature>
<keyword evidence="5 17" id="KW-0732">Signal</keyword>
<dbReference type="GO" id="GO:0007166">
    <property type="term" value="P:cell surface receptor signaling pathway"/>
    <property type="evidence" value="ECO:0000318"/>
    <property type="project" value="GO_Central"/>
</dbReference>
<dbReference type="GO" id="GO:0004674">
    <property type="term" value="F:protein serine/threonine kinase activity"/>
    <property type="evidence" value="ECO:0007669"/>
    <property type="project" value="UniProtKB-KW"/>
</dbReference>
<keyword evidence="20" id="KW-1185">Reference proteome</keyword>
<evidence type="ECO:0000256" key="5">
    <source>
        <dbReference type="ARBA" id="ARBA00022729"/>
    </source>
</evidence>